<dbReference type="AlphaFoldDB" id="A0A0A9EHK3"/>
<reference evidence="2" key="2">
    <citation type="journal article" date="2015" name="Data Brief">
        <title>Shoot transcriptome of the giant reed, Arundo donax.</title>
        <authorList>
            <person name="Barrero R.A."/>
            <person name="Guerrero F.D."/>
            <person name="Moolhuijzen P."/>
            <person name="Goolsby J.A."/>
            <person name="Tidwell J."/>
            <person name="Bellgard S.E."/>
            <person name="Bellgard M.I."/>
        </authorList>
    </citation>
    <scope>NUCLEOTIDE SEQUENCE</scope>
    <source>
        <tissue evidence="2">Shoot tissue taken approximately 20 cm above the soil surface</tissue>
    </source>
</reference>
<name>A0A0A9EHK3_ARUDO</name>
<feature type="region of interest" description="Disordered" evidence="1">
    <location>
        <begin position="1"/>
        <end position="42"/>
    </location>
</feature>
<evidence type="ECO:0000313" key="2">
    <source>
        <dbReference type="EMBL" id="JAD98498.1"/>
    </source>
</evidence>
<proteinExistence type="predicted"/>
<evidence type="ECO:0000256" key="1">
    <source>
        <dbReference type="SAM" id="MobiDB-lite"/>
    </source>
</evidence>
<feature type="compositionally biased region" description="Basic and acidic residues" evidence="1">
    <location>
        <begin position="1"/>
        <end position="17"/>
    </location>
</feature>
<protein>
    <submittedName>
        <fullName evidence="2">Uncharacterized protein</fullName>
    </submittedName>
</protein>
<organism evidence="2">
    <name type="scientific">Arundo donax</name>
    <name type="common">Giant reed</name>
    <name type="synonym">Donax arundinaceus</name>
    <dbReference type="NCBI Taxonomy" id="35708"/>
    <lineage>
        <taxon>Eukaryota</taxon>
        <taxon>Viridiplantae</taxon>
        <taxon>Streptophyta</taxon>
        <taxon>Embryophyta</taxon>
        <taxon>Tracheophyta</taxon>
        <taxon>Spermatophyta</taxon>
        <taxon>Magnoliopsida</taxon>
        <taxon>Liliopsida</taxon>
        <taxon>Poales</taxon>
        <taxon>Poaceae</taxon>
        <taxon>PACMAD clade</taxon>
        <taxon>Arundinoideae</taxon>
        <taxon>Arundineae</taxon>
        <taxon>Arundo</taxon>
    </lineage>
</organism>
<sequence>MARQELKHEEAKGHSNARESISPGDQRTARVLQCNPQDRCYP</sequence>
<dbReference type="EMBL" id="GBRH01199397">
    <property type="protein sequence ID" value="JAD98498.1"/>
    <property type="molecule type" value="Transcribed_RNA"/>
</dbReference>
<reference evidence="2" key="1">
    <citation type="submission" date="2014-09" db="EMBL/GenBank/DDBJ databases">
        <authorList>
            <person name="Magalhaes I.L.F."/>
            <person name="Oliveira U."/>
            <person name="Santos F.R."/>
            <person name="Vidigal T.H.D.A."/>
            <person name="Brescovit A.D."/>
            <person name="Santos A.J."/>
        </authorList>
    </citation>
    <scope>NUCLEOTIDE SEQUENCE</scope>
    <source>
        <tissue evidence="2">Shoot tissue taken approximately 20 cm above the soil surface</tissue>
    </source>
</reference>
<accession>A0A0A9EHK3</accession>